<dbReference type="AlphaFoldDB" id="A0A7S1A4P9"/>
<proteinExistence type="predicted"/>
<gene>
    <name evidence="1" type="ORF">NSCI0253_LOCUS17004</name>
</gene>
<protein>
    <submittedName>
        <fullName evidence="1">Uncharacterized protein</fullName>
    </submittedName>
</protein>
<sequence length="328" mass="35009">MGLSSFLSCCFSRDPSSPCSTRVCVDVNVSHSDIRTALSLSAEGATILVLTFKTVHDAHHWATRLNGVAKAFVAFPADCDPGTFAQTSLAATVRWTTESSTWEMSQGELLAAACAAFESSKGQSVALIERSSGVGGWPVAAMKSPHFPDDMWPLRDTASTSFASSAVSPGSMSDSLHESVWDITLQLEVAPHHANSSELRPEAGHKVFRWPQEATISPCSVATEVLDWSVAPAPSKSPFFPDEMWKCQKYSSSSLPSGASSPRSTPESVWDLTLQTGMVVELTPGLTAACEVQPETARKSFRWPKEAAMSPCSVATEIPSLPATPAEV</sequence>
<name>A0A7S1A4P9_NOCSC</name>
<reference evidence="1" key="1">
    <citation type="submission" date="2021-01" db="EMBL/GenBank/DDBJ databases">
        <authorList>
            <person name="Corre E."/>
            <person name="Pelletier E."/>
            <person name="Niang G."/>
            <person name="Scheremetjew M."/>
            <person name="Finn R."/>
            <person name="Kale V."/>
            <person name="Holt S."/>
            <person name="Cochrane G."/>
            <person name="Meng A."/>
            <person name="Brown T."/>
            <person name="Cohen L."/>
        </authorList>
    </citation>
    <scope>NUCLEOTIDE SEQUENCE</scope>
</reference>
<organism evidence="1">
    <name type="scientific">Noctiluca scintillans</name>
    <name type="common">Sea sparkle</name>
    <name type="synonym">Red tide dinoflagellate</name>
    <dbReference type="NCBI Taxonomy" id="2966"/>
    <lineage>
        <taxon>Eukaryota</taxon>
        <taxon>Sar</taxon>
        <taxon>Alveolata</taxon>
        <taxon>Dinophyceae</taxon>
        <taxon>Noctilucales</taxon>
        <taxon>Noctilucaceae</taxon>
        <taxon>Noctiluca</taxon>
    </lineage>
</organism>
<dbReference type="EMBL" id="HBFQ01024102">
    <property type="protein sequence ID" value="CAD8842656.1"/>
    <property type="molecule type" value="Transcribed_RNA"/>
</dbReference>
<evidence type="ECO:0000313" key="1">
    <source>
        <dbReference type="EMBL" id="CAD8842656.1"/>
    </source>
</evidence>
<accession>A0A7S1A4P9</accession>